<dbReference type="OrthoDB" id="713940at2"/>
<keyword evidence="3" id="KW-1185">Reference proteome</keyword>
<sequence length="123" mass="13878">MTRFIYIALLILIGFFLTPTETYACGSKSENTENTCTKKSNTEKDKKNCCDTEKGQCNKHGKDCDGKCGNPNCHCPTNHTNFTIPFLIQFSGIKLIPNKPNFYYQDSFYSSGFLSIWLPPKIG</sequence>
<dbReference type="Proteomes" id="UP000199513">
    <property type="component" value="Unassembled WGS sequence"/>
</dbReference>
<dbReference type="STRING" id="1003.SAMN04488541_10583"/>
<evidence type="ECO:0000313" key="3">
    <source>
        <dbReference type="Proteomes" id="UP000199513"/>
    </source>
</evidence>
<dbReference type="EMBL" id="FONY01000058">
    <property type="protein sequence ID" value="SFF56060.1"/>
    <property type="molecule type" value="Genomic_DNA"/>
</dbReference>
<evidence type="ECO:0000256" key="1">
    <source>
        <dbReference type="SAM" id="SignalP"/>
    </source>
</evidence>
<keyword evidence="1" id="KW-0732">Signal</keyword>
<feature type="chain" id="PRO_5011704491" evidence="1">
    <location>
        <begin position="25"/>
        <end position="123"/>
    </location>
</feature>
<organism evidence="2 3">
    <name type="scientific">Thermoflexibacter ruber</name>
    <dbReference type="NCBI Taxonomy" id="1003"/>
    <lineage>
        <taxon>Bacteria</taxon>
        <taxon>Pseudomonadati</taxon>
        <taxon>Bacteroidota</taxon>
        <taxon>Cytophagia</taxon>
        <taxon>Cytophagales</taxon>
        <taxon>Thermoflexibacteraceae</taxon>
        <taxon>Thermoflexibacter</taxon>
    </lineage>
</organism>
<evidence type="ECO:0000313" key="2">
    <source>
        <dbReference type="EMBL" id="SFF56060.1"/>
    </source>
</evidence>
<reference evidence="2 3" key="1">
    <citation type="submission" date="2016-10" db="EMBL/GenBank/DDBJ databases">
        <authorList>
            <person name="de Groot N.N."/>
        </authorList>
    </citation>
    <scope>NUCLEOTIDE SEQUENCE [LARGE SCALE GENOMIC DNA]</scope>
    <source>
        <strain>GEY</strain>
        <strain evidence="3">DSM 9560</strain>
    </source>
</reference>
<accession>A0A1I2JQ61</accession>
<dbReference type="AlphaFoldDB" id="A0A1I2JQ61"/>
<name>A0A1I2JQ61_9BACT</name>
<protein>
    <submittedName>
        <fullName evidence="2">Uncharacterized protein</fullName>
    </submittedName>
</protein>
<proteinExistence type="predicted"/>
<feature type="signal peptide" evidence="1">
    <location>
        <begin position="1"/>
        <end position="24"/>
    </location>
</feature>
<gene>
    <name evidence="2" type="ORF">SAMN04488541_10583</name>
</gene>